<proteinExistence type="predicted"/>
<name>A0A024UQN9_9STRA</name>
<dbReference type="VEuPathDB" id="FungiDB:H310_01160"/>
<accession>A0A024UQN9</accession>
<organism evidence="1">
    <name type="scientific">Aphanomyces invadans</name>
    <dbReference type="NCBI Taxonomy" id="157072"/>
    <lineage>
        <taxon>Eukaryota</taxon>
        <taxon>Sar</taxon>
        <taxon>Stramenopiles</taxon>
        <taxon>Oomycota</taxon>
        <taxon>Saprolegniomycetes</taxon>
        <taxon>Saprolegniales</taxon>
        <taxon>Verrucalvaceae</taxon>
        <taxon>Aphanomyces</taxon>
    </lineage>
</organism>
<dbReference type="RefSeq" id="XP_008862424.1">
    <property type="nucleotide sequence ID" value="XM_008864202.1"/>
</dbReference>
<dbReference type="EMBL" id="KI913953">
    <property type="protein sequence ID" value="ETW08619.1"/>
    <property type="molecule type" value="Genomic_DNA"/>
</dbReference>
<dbReference type="AlphaFoldDB" id="A0A024UQN9"/>
<evidence type="ECO:0000313" key="1">
    <source>
        <dbReference type="EMBL" id="ETW08619.1"/>
    </source>
</evidence>
<gene>
    <name evidence="1" type="ORF">H310_01160</name>
</gene>
<sequence>MMDVGIMMLQPYGPNAQPLLLRGLRMGVDESVSAVGLTLGLPVIRKLGYDDKGLLENAYCHQEVWDFDDGLTVTTGVARYRSLRVAGVADEMDDDEGMCFATPELSGVSGTDEHSCGDVAAVRAVLTAKVDDAAAEGLSAASVNTLRHLVFEFEDVFRLRFGKDPPEKVEPQKESRA</sequence>
<protein>
    <submittedName>
        <fullName evidence="1">Uncharacterized protein</fullName>
    </submittedName>
</protein>
<dbReference type="OrthoDB" id="125255at2759"/>
<dbReference type="GeneID" id="20078210"/>
<reference evidence="1" key="1">
    <citation type="submission" date="2013-12" db="EMBL/GenBank/DDBJ databases">
        <title>The Genome Sequence of Aphanomyces invadans NJM9701.</title>
        <authorList>
            <consortium name="The Broad Institute Genomics Platform"/>
            <person name="Russ C."/>
            <person name="Tyler B."/>
            <person name="van West P."/>
            <person name="Dieguez-Uribeondo J."/>
            <person name="Young S.K."/>
            <person name="Zeng Q."/>
            <person name="Gargeya S."/>
            <person name="Fitzgerald M."/>
            <person name="Abouelleil A."/>
            <person name="Alvarado L."/>
            <person name="Chapman S.B."/>
            <person name="Gainer-Dewar J."/>
            <person name="Goldberg J."/>
            <person name="Griggs A."/>
            <person name="Gujja S."/>
            <person name="Hansen M."/>
            <person name="Howarth C."/>
            <person name="Imamovic A."/>
            <person name="Ireland A."/>
            <person name="Larimer J."/>
            <person name="McCowan C."/>
            <person name="Murphy C."/>
            <person name="Pearson M."/>
            <person name="Poon T.W."/>
            <person name="Priest M."/>
            <person name="Roberts A."/>
            <person name="Saif S."/>
            <person name="Shea T."/>
            <person name="Sykes S."/>
            <person name="Wortman J."/>
            <person name="Nusbaum C."/>
            <person name="Birren B."/>
        </authorList>
    </citation>
    <scope>NUCLEOTIDE SEQUENCE [LARGE SCALE GENOMIC DNA]</scope>
    <source>
        <strain evidence="1">NJM9701</strain>
    </source>
</reference>